<dbReference type="Proteomes" id="UP000177349">
    <property type="component" value="Unassembled WGS sequence"/>
</dbReference>
<dbReference type="AlphaFoldDB" id="A0A1G2BS06"/>
<dbReference type="EMBL" id="MHKN01000044">
    <property type="protein sequence ID" value="OGY91339.1"/>
    <property type="molecule type" value="Genomic_DNA"/>
</dbReference>
<organism evidence="1 2">
    <name type="scientific">Candidatus Komeilibacteria bacterium RIFCSPLOWO2_01_FULL_53_11</name>
    <dbReference type="NCBI Taxonomy" id="1798552"/>
    <lineage>
        <taxon>Bacteria</taxon>
        <taxon>Candidatus Komeiliibacteriota</taxon>
    </lineage>
</organism>
<protein>
    <submittedName>
        <fullName evidence="1">Uncharacterized protein</fullName>
    </submittedName>
</protein>
<proteinExistence type="predicted"/>
<comment type="caution">
    <text evidence="1">The sequence shown here is derived from an EMBL/GenBank/DDBJ whole genome shotgun (WGS) entry which is preliminary data.</text>
</comment>
<evidence type="ECO:0000313" key="1">
    <source>
        <dbReference type="EMBL" id="OGY91339.1"/>
    </source>
</evidence>
<gene>
    <name evidence="1" type="ORF">A3B31_02670</name>
</gene>
<reference evidence="1 2" key="1">
    <citation type="journal article" date="2016" name="Nat. Commun.">
        <title>Thousands of microbial genomes shed light on interconnected biogeochemical processes in an aquifer system.</title>
        <authorList>
            <person name="Anantharaman K."/>
            <person name="Brown C.T."/>
            <person name="Hug L.A."/>
            <person name="Sharon I."/>
            <person name="Castelle C.J."/>
            <person name="Probst A.J."/>
            <person name="Thomas B.C."/>
            <person name="Singh A."/>
            <person name="Wilkins M.J."/>
            <person name="Karaoz U."/>
            <person name="Brodie E.L."/>
            <person name="Williams K.H."/>
            <person name="Hubbard S.S."/>
            <person name="Banfield J.F."/>
        </authorList>
    </citation>
    <scope>NUCLEOTIDE SEQUENCE [LARGE SCALE GENOMIC DNA]</scope>
</reference>
<sequence>MHLRTYWLKYRRWLVFFVIGVALFIAGTRTFGSATDIRGWFWNAYQPENSNDKIGLGWTSMSCLNDFDNDGLLEYECSNGALNTVYGVSISLGADAALNGTNDYVQGCAWSSAYGWVCFNGGAGQQCSAGNACTDLSASGVSIVAGKYCSNNPMTSCTSSADCDDNPCNAYFYHLQSPAYPSWPTGANEHATVLSLYDDADEVKGYVRFPFTDDASVVFDPELSPPAQDTLFGCFGCRNVCSNNASLACVSDDDCPGSGTCGVCDACLNTSTSPEADENPNPNLLCWNCTECGIGEPGGSCNLNRDKNSCVASSCGACTEYPGVIVNQASQGSYEMCGWGWHAYDDDATVDSPSIMTVNSDLTNNNDLDPGRKNALAFGSDHLPAIAYFTLTNNDNAIHFVKCGDPSCIMQKDVTVDEWFVNDGGFIEKSILLGTPGFALDDFDRPVFSWSYCFNNEFGCDSNRTYMQFAKCSDVICSGMTERELVRNADAQEVSDKHIVINTIGSGNPVISGYKGPTGSQNKIWIFVCEDSDCSGVINNHTYVIPEKSATDWKAPLVIPSDNKPIIAFAQETSLDILRCDDTECTDATRHLVTSGTSGIVLEDHSMVLGTDGFPVIAYAISSPANEVHVVKCGDADCASIQDTLIDERAASAVDVTINQDGYPVVVYNETESSTNGLNTRVVLCNDEACTQFSSPAVITTGLYTGGYSVQTGIDDSPTFTFSTLYSEALNSENSLNFLRCSNKRCSSSLEKGLGWLAFNPSQIGDIAYVEAQQGSIFSGRNIYSPVGPPVNKYNAAYLIEAGGTIENWFSRNRLRYPGVSERDQTQIPEFPDVDTRGVYSNVLGTLDVTGIVTNVAAGARTGMTVNAANPTGTNKYGASIQYIASDSFLDASPPWGPVLNDRVFYSDQNLTIDTTNIIDCGDGTLRGAGIVVVDGDLHVNAEVRLLYGSNSSNCTSMSSLRDIPSLVWIVRGDIIFESGSQSAQQVSGIFVALGNQASTGCPTLDVASNHCGRVSTGRSDQRLTIAGGMIARQYNFERTTSALSCGTSTSCPAEAFVADGRLQANPPSGLSRFADSVPRFTFGF</sequence>
<accession>A0A1G2BS06</accession>
<name>A0A1G2BS06_9BACT</name>
<evidence type="ECO:0000313" key="2">
    <source>
        <dbReference type="Proteomes" id="UP000177349"/>
    </source>
</evidence>